<keyword evidence="4" id="KW-0963">Cytoplasm</keyword>
<evidence type="ECO:0000256" key="4">
    <source>
        <dbReference type="HAMAP-Rule" id="MF_01925"/>
    </source>
</evidence>
<feature type="binding site" evidence="5">
    <location>
        <position position="56"/>
    </location>
    <ligand>
        <name>NADPH</name>
        <dbReference type="ChEBI" id="CHEBI:57783"/>
    </ligand>
</feature>
<comment type="catalytic activity">
    <reaction evidence="4">
        <text>L-proline + NAD(+) = (S)-1-pyrroline-5-carboxylate + NADH + 2 H(+)</text>
        <dbReference type="Rhea" id="RHEA:14105"/>
        <dbReference type="ChEBI" id="CHEBI:15378"/>
        <dbReference type="ChEBI" id="CHEBI:17388"/>
        <dbReference type="ChEBI" id="CHEBI:57540"/>
        <dbReference type="ChEBI" id="CHEBI:57945"/>
        <dbReference type="ChEBI" id="CHEBI:60039"/>
        <dbReference type="EC" id="1.5.1.2"/>
    </reaction>
</comment>
<dbReference type="GO" id="GO:0055129">
    <property type="term" value="P:L-proline biosynthetic process"/>
    <property type="evidence" value="ECO:0007669"/>
    <property type="project" value="UniProtKB-UniRule"/>
</dbReference>
<evidence type="ECO:0000313" key="8">
    <source>
        <dbReference type="EMBL" id="SCB29115.1"/>
    </source>
</evidence>
<evidence type="ECO:0000256" key="1">
    <source>
        <dbReference type="ARBA" id="ARBA00005525"/>
    </source>
</evidence>
<comment type="function">
    <text evidence="4">Catalyzes the reduction of 1-pyrroline-5-carboxylate (PCA) to L-proline.</text>
</comment>
<dbReference type="OrthoDB" id="8418678at2"/>
<dbReference type="SUPFAM" id="SSF51735">
    <property type="entry name" value="NAD(P)-binding Rossmann-fold domains"/>
    <property type="match status" value="1"/>
</dbReference>
<dbReference type="HAMAP" id="MF_01925">
    <property type="entry name" value="P5C_reductase"/>
    <property type="match status" value="1"/>
</dbReference>
<evidence type="ECO:0000259" key="7">
    <source>
        <dbReference type="Pfam" id="PF14748"/>
    </source>
</evidence>
<dbReference type="SUPFAM" id="SSF48179">
    <property type="entry name" value="6-phosphogluconate dehydrogenase C-terminal domain-like"/>
    <property type="match status" value="1"/>
</dbReference>
<dbReference type="AlphaFoldDB" id="A0A1C3VNF9"/>
<dbReference type="InterPro" id="IPR000304">
    <property type="entry name" value="Pyrroline-COOH_reductase"/>
</dbReference>
<dbReference type="EMBL" id="FMAH01000015">
    <property type="protein sequence ID" value="SCB29115.1"/>
    <property type="molecule type" value="Genomic_DNA"/>
</dbReference>
<keyword evidence="3 4" id="KW-0560">Oxidoreductase</keyword>
<name>A0A1C3VNF9_9HYPH</name>
<dbReference type="PANTHER" id="PTHR11645:SF0">
    <property type="entry name" value="PYRROLINE-5-CARBOXYLATE REDUCTASE 3"/>
    <property type="match status" value="1"/>
</dbReference>
<evidence type="ECO:0000256" key="5">
    <source>
        <dbReference type="PIRSR" id="PIRSR000193-1"/>
    </source>
</evidence>
<dbReference type="PANTHER" id="PTHR11645">
    <property type="entry name" value="PYRROLINE-5-CARBOXYLATE REDUCTASE"/>
    <property type="match status" value="1"/>
</dbReference>
<dbReference type="Pfam" id="PF03807">
    <property type="entry name" value="F420_oxidored"/>
    <property type="match status" value="1"/>
</dbReference>
<sequence length="264" mass="28029">MSGSLRIGIVGGAGWLGGAIATSILEAGIIAPQNLSLSYRRERSGRFPDSFWTTDNQELADRADVIILSVRPQDWPAVSIDASGKLVVSVMAGIRLAALSAQHKTERVVRALPNAAAEVSCSYTPWIASNHVLEPDRAVIRQIFNASGVQDEVASEHDIDYLTGLTGSGPAFPALLAAAMMDHAVDHGLTRDVAERAVSTVLIGAGRLLERRQERPGDIVRTFLDYRGTTAAAINEMRASGFDAAVHKGLSAAFIKSVSMGKAP</sequence>
<accession>A0A1C3VNF9</accession>
<dbReference type="Pfam" id="PF14748">
    <property type="entry name" value="P5CR_dimer"/>
    <property type="match status" value="1"/>
</dbReference>
<dbReference type="PIRSF" id="PIRSF000193">
    <property type="entry name" value="Pyrrol-5-carb_rd"/>
    <property type="match status" value="1"/>
</dbReference>
<evidence type="ECO:0000256" key="2">
    <source>
        <dbReference type="ARBA" id="ARBA00022857"/>
    </source>
</evidence>
<feature type="domain" description="Pyrroline-5-carboxylate reductase catalytic N-terminal" evidence="6">
    <location>
        <begin position="6"/>
        <end position="93"/>
    </location>
</feature>
<keyword evidence="9" id="KW-1185">Reference proteome</keyword>
<dbReference type="Gene3D" id="3.40.50.720">
    <property type="entry name" value="NAD(P)-binding Rossmann-like Domain"/>
    <property type="match status" value="1"/>
</dbReference>
<reference evidence="9" key="1">
    <citation type="submission" date="2016-08" db="EMBL/GenBank/DDBJ databases">
        <authorList>
            <person name="Varghese N."/>
            <person name="Submissions Spin"/>
        </authorList>
    </citation>
    <scope>NUCLEOTIDE SEQUENCE [LARGE SCALE GENOMIC DNA]</scope>
    <source>
        <strain evidence="9">HAMBI 2971</strain>
    </source>
</reference>
<dbReference type="UniPathway" id="UPA00098">
    <property type="reaction ID" value="UER00361"/>
</dbReference>
<dbReference type="GO" id="GO:0004735">
    <property type="term" value="F:pyrroline-5-carboxylate reductase activity"/>
    <property type="evidence" value="ECO:0007669"/>
    <property type="project" value="UniProtKB-UniRule"/>
</dbReference>
<dbReference type="InterPro" id="IPR008927">
    <property type="entry name" value="6-PGluconate_DH-like_C_sf"/>
</dbReference>
<dbReference type="GO" id="GO:0005737">
    <property type="term" value="C:cytoplasm"/>
    <property type="evidence" value="ECO:0007669"/>
    <property type="project" value="UniProtKB-SubCell"/>
</dbReference>
<dbReference type="InterPro" id="IPR028939">
    <property type="entry name" value="P5C_Rdtase_cat_N"/>
</dbReference>
<evidence type="ECO:0000313" key="9">
    <source>
        <dbReference type="Proteomes" id="UP000199435"/>
    </source>
</evidence>
<dbReference type="RefSeq" id="WP_092849190.1">
    <property type="nucleotide sequence ID" value="NZ_FMAH01000015.1"/>
</dbReference>
<keyword evidence="2 4" id="KW-0521">NADP</keyword>
<keyword evidence="4" id="KW-0641">Proline biosynthesis</keyword>
<dbReference type="EC" id="1.5.1.2" evidence="4"/>
<comment type="similarity">
    <text evidence="1 4">Belongs to the pyrroline-5-carboxylate reductase family.</text>
</comment>
<dbReference type="Gene3D" id="1.10.3730.10">
    <property type="entry name" value="ProC C-terminal domain-like"/>
    <property type="match status" value="1"/>
</dbReference>
<dbReference type="STRING" id="411945.GA0061102_101571"/>
<comment type="subcellular location">
    <subcellularLocation>
        <location evidence="4">Cytoplasm</location>
    </subcellularLocation>
</comment>
<comment type="pathway">
    <text evidence="4">Amino-acid biosynthesis; L-proline biosynthesis; L-proline from L-glutamate 5-semialdehyde: step 1/1.</text>
</comment>
<dbReference type="InterPro" id="IPR029036">
    <property type="entry name" value="P5CR_dimer"/>
</dbReference>
<comment type="catalytic activity">
    <reaction evidence="4">
        <text>L-proline + NADP(+) = (S)-1-pyrroline-5-carboxylate + NADPH + 2 H(+)</text>
        <dbReference type="Rhea" id="RHEA:14109"/>
        <dbReference type="ChEBI" id="CHEBI:15378"/>
        <dbReference type="ChEBI" id="CHEBI:17388"/>
        <dbReference type="ChEBI" id="CHEBI:57783"/>
        <dbReference type="ChEBI" id="CHEBI:58349"/>
        <dbReference type="ChEBI" id="CHEBI:60039"/>
        <dbReference type="EC" id="1.5.1.2"/>
    </reaction>
</comment>
<evidence type="ECO:0000256" key="3">
    <source>
        <dbReference type="ARBA" id="ARBA00023002"/>
    </source>
</evidence>
<proteinExistence type="inferred from homology"/>
<dbReference type="Proteomes" id="UP000199435">
    <property type="component" value="Unassembled WGS sequence"/>
</dbReference>
<gene>
    <name evidence="4" type="primary">proC</name>
    <name evidence="8" type="ORF">GA0061102_101571</name>
</gene>
<protein>
    <recommendedName>
        <fullName evidence="4">Pyrroline-5-carboxylate reductase</fullName>
        <shortName evidence="4">P5C reductase</shortName>
        <shortName evidence="4">P5CR</shortName>
        <ecNumber evidence="4">1.5.1.2</ecNumber>
    </recommendedName>
    <alternativeName>
        <fullName evidence="4">PCA reductase</fullName>
    </alternativeName>
</protein>
<organism evidence="8 9">
    <name type="scientific">Rhizobium miluonense</name>
    <dbReference type="NCBI Taxonomy" id="411945"/>
    <lineage>
        <taxon>Bacteria</taxon>
        <taxon>Pseudomonadati</taxon>
        <taxon>Pseudomonadota</taxon>
        <taxon>Alphaproteobacteria</taxon>
        <taxon>Hyphomicrobiales</taxon>
        <taxon>Rhizobiaceae</taxon>
        <taxon>Rhizobium/Agrobacterium group</taxon>
        <taxon>Rhizobium</taxon>
    </lineage>
</organism>
<evidence type="ECO:0000259" key="6">
    <source>
        <dbReference type="Pfam" id="PF03807"/>
    </source>
</evidence>
<keyword evidence="4" id="KW-0028">Amino-acid biosynthesis</keyword>
<feature type="domain" description="Pyrroline-5-carboxylate reductase dimerisation" evidence="7">
    <location>
        <begin position="156"/>
        <end position="258"/>
    </location>
</feature>
<dbReference type="InterPro" id="IPR036291">
    <property type="entry name" value="NAD(P)-bd_dom_sf"/>
</dbReference>